<gene>
    <name evidence="1" type="ORF">LSAT_V11C500267880</name>
</gene>
<evidence type="ECO:0000313" key="1">
    <source>
        <dbReference type="EMBL" id="KAJ0205515.1"/>
    </source>
</evidence>
<reference evidence="1 2" key="1">
    <citation type="journal article" date="2017" name="Nat. Commun.">
        <title>Genome assembly with in vitro proximity ligation data and whole-genome triplication in lettuce.</title>
        <authorList>
            <person name="Reyes-Chin-Wo S."/>
            <person name="Wang Z."/>
            <person name="Yang X."/>
            <person name="Kozik A."/>
            <person name="Arikit S."/>
            <person name="Song C."/>
            <person name="Xia L."/>
            <person name="Froenicke L."/>
            <person name="Lavelle D.O."/>
            <person name="Truco M.J."/>
            <person name="Xia R."/>
            <person name="Zhu S."/>
            <person name="Xu C."/>
            <person name="Xu H."/>
            <person name="Xu X."/>
            <person name="Cox K."/>
            <person name="Korf I."/>
            <person name="Meyers B.C."/>
            <person name="Michelmore R.W."/>
        </authorList>
    </citation>
    <scope>NUCLEOTIDE SEQUENCE [LARGE SCALE GENOMIC DNA]</scope>
    <source>
        <strain evidence="2">cv. Salinas</strain>
        <tissue evidence="1">Seedlings</tissue>
    </source>
</reference>
<dbReference type="PANTHER" id="PTHR33116:SF79">
    <property type="entry name" value="REVERSE TRANSCRIPTASE DOMAIN, ZINC FINGER, CCHC-TYPE-RELATED"/>
    <property type="match status" value="1"/>
</dbReference>
<keyword evidence="2" id="KW-1185">Reference proteome</keyword>
<organism evidence="1 2">
    <name type="scientific">Lactuca sativa</name>
    <name type="common">Garden lettuce</name>
    <dbReference type="NCBI Taxonomy" id="4236"/>
    <lineage>
        <taxon>Eukaryota</taxon>
        <taxon>Viridiplantae</taxon>
        <taxon>Streptophyta</taxon>
        <taxon>Embryophyta</taxon>
        <taxon>Tracheophyta</taxon>
        <taxon>Spermatophyta</taxon>
        <taxon>Magnoliopsida</taxon>
        <taxon>eudicotyledons</taxon>
        <taxon>Gunneridae</taxon>
        <taxon>Pentapetalae</taxon>
        <taxon>asterids</taxon>
        <taxon>campanulids</taxon>
        <taxon>Asterales</taxon>
        <taxon>Asteraceae</taxon>
        <taxon>Cichorioideae</taxon>
        <taxon>Cichorieae</taxon>
        <taxon>Lactucinae</taxon>
        <taxon>Lactuca</taxon>
    </lineage>
</organism>
<evidence type="ECO:0000313" key="2">
    <source>
        <dbReference type="Proteomes" id="UP000235145"/>
    </source>
</evidence>
<comment type="caution">
    <text evidence="1">The sequence shown here is derived from an EMBL/GenBank/DDBJ whole genome shotgun (WGS) entry which is preliminary data.</text>
</comment>
<name>A0A9R1VIP8_LACSA</name>
<evidence type="ECO:0008006" key="3">
    <source>
        <dbReference type="Google" id="ProtNLM"/>
    </source>
</evidence>
<dbReference type="AlphaFoldDB" id="A0A9R1VIP8"/>
<protein>
    <recommendedName>
        <fullName evidence="3">Reverse transcriptase domain-containing protein</fullName>
    </recommendedName>
</protein>
<dbReference type="Proteomes" id="UP000235145">
    <property type="component" value="Unassembled WGS sequence"/>
</dbReference>
<sequence>MEGLNAVTKNASAKGIFDGVQLPNNGPMISYLFCADDTLFIGEWSKRNIINLARILRCFHAASGLKVKFHKSKVFGIGASSQETSIWAHLLGCEPSPIPFNYLGVPVAANMNIKSNLKPIIERFQAKLSDWKAKNLSFRGRLLLIHSVFGNLPTYYLSLFIAPAGVISQLEKLRCRFLWGGSEDNKKISWVLWSKITKDKEDGGLGVGAIEGFNISLIFKWWWRLKIEKE</sequence>
<dbReference type="EMBL" id="NBSK02000005">
    <property type="protein sequence ID" value="KAJ0205515.1"/>
    <property type="molecule type" value="Genomic_DNA"/>
</dbReference>
<proteinExistence type="predicted"/>
<dbReference type="PANTHER" id="PTHR33116">
    <property type="entry name" value="REVERSE TRANSCRIPTASE ZINC-BINDING DOMAIN-CONTAINING PROTEIN-RELATED-RELATED"/>
    <property type="match status" value="1"/>
</dbReference>
<accession>A0A9R1VIP8</accession>